<organism evidence="2 3">
    <name type="scientific">Beta vulgaris subsp. vulgaris</name>
    <name type="common">Beet</name>
    <dbReference type="NCBI Taxonomy" id="3555"/>
    <lineage>
        <taxon>Eukaryota</taxon>
        <taxon>Viridiplantae</taxon>
        <taxon>Streptophyta</taxon>
        <taxon>Embryophyta</taxon>
        <taxon>Tracheophyta</taxon>
        <taxon>Spermatophyta</taxon>
        <taxon>Magnoliopsida</taxon>
        <taxon>eudicotyledons</taxon>
        <taxon>Gunneridae</taxon>
        <taxon>Pentapetalae</taxon>
        <taxon>Caryophyllales</taxon>
        <taxon>Chenopodiaceae</taxon>
        <taxon>Betoideae</taxon>
        <taxon>Beta</taxon>
    </lineage>
</organism>
<evidence type="ECO:0000256" key="1">
    <source>
        <dbReference type="SAM" id="MobiDB-lite"/>
    </source>
</evidence>
<dbReference type="Proteomes" id="UP000035740">
    <property type="component" value="Chromosome 5"/>
</dbReference>
<feature type="compositionally biased region" description="Basic residues" evidence="1">
    <location>
        <begin position="102"/>
        <end position="114"/>
    </location>
</feature>
<dbReference type="AlphaFoldDB" id="A0A0J8CB74"/>
<feature type="compositionally biased region" description="Polar residues" evidence="1">
    <location>
        <begin position="65"/>
        <end position="83"/>
    </location>
</feature>
<protein>
    <submittedName>
        <fullName evidence="2">Uncharacterized protein</fullName>
    </submittedName>
</protein>
<accession>A0A0J8CB74</accession>
<evidence type="ECO:0000313" key="3">
    <source>
        <dbReference type="Proteomes" id="UP000035740"/>
    </source>
</evidence>
<name>A0A0J8CB74_BETVV</name>
<reference evidence="2 3" key="1">
    <citation type="journal article" date="2014" name="Nature">
        <title>The genome of the recently domesticated crop plant sugar beet (Beta vulgaris).</title>
        <authorList>
            <person name="Dohm J.C."/>
            <person name="Minoche A.E."/>
            <person name="Holtgrawe D."/>
            <person name="Capella-Gutierrez S."/>
            <person name="Zakrzewski F."/>
            <person name="Tafer H."/>
            <person name="Rupp O."/>
            <person name="Sorensen T.R."/>
            <person name="Stracke R."/>
            <person name="Reinhardt R."/>
            <person name="Goesmann A."/>
            <person name="Kraft T."/>
            <person name="Schulz B."/>
            <person name="Stadler P.F."/>
            <person name="Schmidt T."/>
            <person name="Gabaldon T."/>
            <person name="Lehrach H."/>
            <person name="Weisshaar B."/>
            <person name="Himmelbauer H."/>
        </authorList>
    </citation>
    <scope>NUCLEOTIDE SEQUENCE [LARGE SCALE GENOMIC DNA]</scope>
    <source>
        <tissue evidence="2">Taproot</tissue>
    </source>
</reference>
<gene>
    <name evidence="2" type="ORF">BVRB_5g113650</name>
</gene>
<proteinExistence type="predicted"/>
<dbReference type="OrthoDB" id="994020at2759"/>
<dbReference type="Gramene" id="KMT10867">
    <property type="protein sequence ID" value="KMT10867"/>
    <property type="gene ID" value="BVRB_5g113650"/>
</dbReference>
<keyword evidence="3" id="KW-1185">Reference proteome</keyword>
<feature type="region of interest" description="Disordered" evidence="1">
    <location>
        <begin position="42"/>
        <end position="116"/>
    </location>
</feature>
<evidence type="ECO:0000313" key="2">
    <source>
        <dbReference type="EMBL" id="KMT10867.1"/>
    </source>
</evidence>
<sequence length="137" mass="15216">MKVSPQSENVAVEAKGIHPTIVAKEIRSSEVITEEESSKMKLDKRKLASQGSFKKAKEQAKMSIDGTSSKISGATPSSWNSCNHNDKKKLDVVCKGSGRRSSSIRRRRRPKKAKFPVGFVALNADYHYPNSHPPRHN</sequence>
<dbReference type="EMBL" id="KQ090104">
    <property type="protein sequence ID" value="KMT10867.1"/>
    <property type="molecule type" value="Genomic_DNA"/>
</dbReference>